<dbReference type="Proteomes" id="UP000471120">
    <property type="component" value="Unassembled WGS sequence"/>
</dbReference>
<organism evidence="2 3">
    <name type="scientific">Rhodococcus rhodnii</name>
    <dbReference type="NCBI Taxonomy" id="38312"/>
    <lineage>
        <taxon>Bacteria</taxon>
        <taxon>Bacillati</taxon>
        <taxon>Actinomycetota</taxon>
        <taxon>Actinomycetes</taxon>
        <taxon>Mycobacteriales</taxon>
        <taxon>Nocardiaceae</taxon>
        <taxon>Rhodococcus</taxon>
    </lineage>
</organism>
<proteinExistence type="predicted"/>
<dbReference type="InterPro" id="IPR050662">
    <property type="entry name" value="Sec-metab_biosynth-thioest"/>
</dbReference>
<name>A0A6P2CFF6_9NOCA</name>
<feature type="domain" description="Metallo-beta-lactamase" evidence="1">
    <location>
        <begin position="44"/>
        <end position="256"/>
    </location>
</feature>
<dbReference type="InterPro" id="IPR036388">
    <property type="entry name" value="WH-like_DNA-bd_sf"/>
</dbReference>
<protein>
    <submittedName>
        <fullName evidence="2">MBL fold metallo-hydrolase</fullName>
    </submittedName>
</protein>
<comment type="caution">
    <text evidence="2">The sequence shown here is derived from an EMBL/GenBank/DDBJ whole genome shotgun (WGS) entry which is preliminary data.</text>
</comment>
<dbReference type="AlphaFoldDB" id="A0A6P2CFF6"/>
<dbReference type="InterPro" id="IPR001279">
    <property type="entry name" value="Metallo-B-lactamas"/>
</dbReference>
<dbReference type="PANTHER" id="PTHR23131">
    <property type="entry name" value="ENDORIBONUCLEASE LACTB2"/>
    <property type="match status" value="1"/>
</dbReference>
<dbReference type="GO" id="GO:0016787">
    <property type="term" value="F:hydrolase activity"/>
    <property type="evidence" value="ECO:0007669"/>
    <property type="project" value="UniProtKB-KW"/>
</dbReference>
<dbReference type="Gene3D" id="1.10.10.10">
    <property type="entry name" value="Winged helix-like DNA-binding domain superfamily/Winged helix DNA-binding domain"/>
    <property type="match status" value="1"/>
</dbReference>
<evidence type="ECO:0000259" key="1">
    <source>
        <dbReference type="SMART" id="SM00849"/>
    </source>
</evidence>
<evidence type="ECO:0000313" key="2">
    <source>
        <dbReference type="EMBL" id="TXG89946.1"/>
    </source>
</evidence>
<dbReference type="SMART" id="SM00849">
    <property type="entry name" value="Lactamase_B"/>
    <property type="match status" value="1"/>
</dbReference>
<reference evidence="2 3" key="1">
    <citation type="submission" date="2018-07" db="EMBL/GenBank/DDBJ databases">
        <title>Genome sequence of Rhodococcus rhodnii ATCC 35071 from Rhodnius prolixus.</title>
        <authorList>
            <person name="Patel V."/>
            <person name="Vogel K.J."/>
        </authorList>
    </citation>
    <scope>NUCLEOTIDE SEQUENCE [LARGE SCALE GENOMIC DNA]</scope>
    <source>
        <strain evidence="2 3">ATCC 35071</strain>
    </source>
</reference>
<dbReference type="InterPro" id="IPR036866">
    <property type="entry name" value="RibonucZ/Hydroxyglut_hydro"/>
</dbReference>
<sequence>MTAVRVTGDAQKQAWADRVMPPVEHVRPGLWSIPVPMPGNPLRYVLVYALALPDGIALIDAGWASDESWRALTDGLRHIGSDVSQVRYIAVTHLHPDHFGLVPRVLEHTDAVVAMHRADAHHLTHLDRAALTDEKTRSARQLRQLGAPPPVADSHPHTLVRFAGGRTVDVQLSHGDPLQLDGWDLRAVWTPGHTPGHLCFVDDAHGLVFSGDHLLPRISPNVSVIPGQLDDPLAEYLASLTNTVTVPDDYEALPSHEYRFAGIAQRARDLLAHHEERLDEIAAVVADRPESTSWDVTESVTWSRPFAAMSADLRRMAVRETHAHLVVLADRGVVRRCDESPLHWFATGPAATAPAETPATTGTTTT</sequence>
<dbReference type="PANTHER" id="PTHR23131:SF4">
    <property type="entry name" value="METALLO-BETA-LACTAMASE SUPERFAMILY POTEIN"/>
    <property type="match status" value="1"/>
</dbReference>
<dbReference type="SUPFAM" id="SSF56281">
    <property type="entry name" value="Metallo-hydrolase/oxidoreductase"/>
    <property type="match status" value="1"/>
</dbReference>
<evidence type="ECO:0000313" key="3">
    <source>
        <dbReference type="Proteomes" id="UP000471120"/>
    </source>
</evidence>
<dbReference type="RefSeq" id="WP_010837652.1">
    <property type="nucleotide sequence ID" value="NZ_QRCM01000001.1"/>
</dbReference>
<dbReference type="Gene3D" id="3.60.15.10">
    <property type="entry name" value="Ribonuclease Z/Hydroxyacylglutathione hydrolase-like"/>
    <property type="match status" value="1"/>
</dbReference>
<gene>
    <name evidence="2" type="ORF">DW322_06615</name>
</gene>
<dbReference type="EMBL" id="QRCM01000001">
    <property type="protein sequence ID" value="TXG89946.1"/>
    <property type="molecule type" value="Genomic_DNA"/>
</dbReference>
<keyword evidence="2" id="KW-0378">Hydrolase</keyword>
<dbReference type="Pfam" id="PF00753">
    <property type="entry name" value="Lactamase_B"/>
    <property type="match status" value="1"/>
</dbReference>
<accession>A0A6P2CFF6</accession>